<sequence>MNHLLFAFVDSVAHLVSKDSAGKFANLQSKLWCNVGLVHQKKRVEYSLSVTVNSGTVDFCELQAQNGAHSVLIAEALRDNFKYARILTYYLIFTKSAVDKTKKFAYFPALLNMIPIYKLLLFNGGSTTHLVENSHLWKVPVEKVSFGNEMHSEELEYHMFENDNLKTFEIRFGHYDKVIKCVNSFESGRMQPLIGTANNRHELLKAGFVRQNEAYEKSVVGVCNGKAKTVKFRTFGR</sequence>
<proteinExistence type="predicted"/>
<reference evidence="1 2" key="2">
    <citation type="journal article" date="2019" name="G3 (Bethesda)">
        <title>Hybrid Assembly of the Genome of the Entomopathogenic Nematode Steinernema carpocapsae Identifies the X-Chromosome.</title>
        <authorList>
            <person name="Serra L."/>
            <person name="Macchietto M."/>
            <person name="Macias-Munoz A."/>
            <person name="McGill C.J."/>
            <person name="Rodriguez I.M."/>
            <person name="Rodriguez B."/>
            <person name="Murad R."/>
            <person name="Mortazavi A."/>
        </authorList>
    </citation>
    <scope>NUCLEOTIDE SEQUENCE [LARGE SCALE GENOMIC DNA]</scope>
    <source>
        <strain evidence="1 2">ALL</strain>
    </source>
</reference>
<gene>
    <name evidence="1" type="ORF">L596_009739</name>
</gene>
<dbReference type="AlphaFoldDB" id="A0A4U5PGR7"/>
<dbReference type="Proteomes" id="UP000298663">
    <property type="component" value="Unassembled WGS sequence"/>
</dbReference>
<name>A0A4U5PGR7_STECR</name>
<evidence type="ECO:0000313" key="2">
    <source>
        <dbReference type="Proteomes" id="UP000298663"/>
    </source>
</evidence>
<protein>
    <submittedName>
        <fullName evidence="1">Uncharacterized protein</fullName>
    </submittedName>
</protein>
<comment type="caution">
    <text evidence="1">The sequence shown here is derived from an EMBL/GenBank/DDBJ whole genome shotgun (WGS) entry which is preliminary data.</text>
</comment>
<organism evidence="1 2">
    <name type="scientific">Steinernema carpocapsae</name>
    <name type="common">Entomopathogenic nematode</name>
    <dbReference type="NCBI Taxonomy" id="34508"/>
    <lineage>
        <taxon>Eukaryota</taxon>
        <taxon>Metazoa</taxon>
        <taxon>Ecdysozoa</taxon>
        <taxon>Nematoda</taxon>
        <taxon>Chromadorea</taxon>
        <taxon>Rhabditida</taxon>
        <taxon>Tylenchina</taxon>
        <taxon>Panagrolaimomorpha</taxon>
        <taxon>Strongyloidoidea</taxon>
        <taxon>Steinernematidae</taxon>
        <taxon>Steinernema</taxon>
    </lineage>
</organism>
<evidence type="ECO:0000313" key="1">
    <source>
        <dbReference type="EMBL" id="TKR95596.1"/>
    </source>
</evidence>
<reference evidence="1 2" key="1">
    <citation type="journal article" date="2015" name="Genome Biol.">
        <title>Comparative genomics of Steinernema reveals deeply conserved gene regulatory networks.</title>
        <authorList>
            <person name="Dillman A.R."/>
            <person name="Macchietto M."/>
            <person name="Porter C.F."/>
            <person name="Rogers A."/>
            <person name="Williams B."/>
            <person name="Antoshechkin I."/>
            <person name="Lee M.M."/>
            <person name="Goodwin Z."/>
            <person name="Lu X."/>
            <person name="Lewis E.E."/>
            <person name="Goodrich-Blair H."/>
            <person name="Stock S.P."/>
            <person name="Adams B.J."/>
            <person name="Sternberg P.W."/>
            <person name="Mortazavi A."/>
        </authorList>
    </citation>
    <scope>NUCLEOTIDE SEQUENCE [LARGE SCALE GENOMIC DNA]</scope>
    <source>
        <strain evidence="1 2">ALL</strain>
    </source>
</reference>
<dbReference type="EMBL" id="AZBU02000002">
    <property type="protein sequence ID" value="TKR95596.1"/>
    <property type="molecule type" value="Genomic_DNA"/>
</dbReference>
<keyword evidence="2" id="KW-1185">Reference proteome</keyword>
<accession>A0A4U5PGR7</accession>